<dbReference type="Pfam" id="PF13704">
    <property type="entry name" value="Glyco_tranf_2_4"/>
    <property type="match status" value="1"/>
</dbReference>
<accession>A0AAW9DQ83</accession>
<dbReference type="SUPFAM" id="SSF53448">
    <property type="entry name" value="Nucleotide-diphospho-sugar transferases"/>
    <property type="match status" value="1"/>
</dbReference>
<reference evidence="1 2" key="1">
    <citation type="submission" date="2023-11" db="EMBL/GenBank/DDBJ databases">
        <title>MicrobeMod: A computational toolkit for identifying prokaryotic methylation and restriction-modification with nanopore sequencing.</title>
        <authorList>
            <person name="Crits-Christoph A."/>
            <person name="Kang S.C."/>
            <person name="Lee H."/>
            <person name="Ostrov N."/>
        </authorList>
    </citation>
    <scope>NUCLEOTIDE SEQUENCE [LARGE SCALE GENOMIC DNA]</scope>
    <source>
        <strain evidence="1 2">DSMZ 700</strain>
    </source>
</reference>
<dbReference type="Gene3D" id="3.90.550.10">
    <property type="entry name" value="Spore Coat Polysaccharide Biosynthesis Protein SpsA, Chain A"/>
    <property type="match status" value="1"/>
</dbReference>
<evidence type="ECO:0000313" key="1">
    <source>
        <dbReference type="EMBL" id="MDX5931271.1"/>
    </source>
</evidence>
<keyword evidence="1" id="KW-0808">Transferase</keyword>
<dbReference type="GO" id="GO:0016757">
    <property type="term" value="F:glycosyltransferase activity"/>
    <property type="evidence" value="ECO:0007669"/>
    <property type="project" value="UniProtKB-KW"/>
</dbReference>
<organism evidence="1 2">
    <name type="scientific">Acidiphilium acidophilum</name>
    <name type="common">Thiobacillus acidophilus</name>
    <dbReference type="NCBI Taxonomy" id="76588"/>
    <lineage>
        <taxon>Bacteria</taxon>
        <taxon>Pseudomonadati</taxon>
        <taxon>Pseudomonadota</taxon>
        <taxon>Alphaproteobacteria</taxon>
        <taxon>Acetobacterales</taxon>
        <taxon>Acidocellaceae</taxon>
        <taxon>Acidiphilium</taxon>
    </lineage>
</organism>
<proteinExistence type="predicted"/>
<keyword evidence="1" id="KW-0328">Glycosyltransferase</keyword>
<comment type="caution">
    <text evidence="1">The sequence shown here is derived from an EMBL/GenBank/DDBJ whole genome shotgun (WGS) entry which is preliminary data.</text>
</comment>
<dbReference type="AlphaFoldDB" id="A0AAW9DQ83"/>
<name>A0AAW9DQ83_ACIAO</name>
<sequence>MTRSLNEDDIVEAFVRHNAASLHHMVFLDNGSTDATLDILRQLQAEGISLSVFQTIAAGFDEVAVNTWLYRMADQMHRADWVVFLDADEFITTTSGPLLERLNARSAQDLAITVPLVHYFDTVEDDAAEPIVPIRMRWRARGETGVAKMFIRGGLGTRVSIDAGNHGGILDGRPVPTPHEYQVALAHYPRRSGWHDMQKYVIGWLKVLAAGQAAIGADRSSHYRSPFQTLRDKPSELVFNTGYIAPPVDHAIAILAPITYLGGDLRYTAVSDPGMKTLSLALHYAEQLARQHGALQDRSPEAKQLVNRWNAERKFLF</sequence>
<keyword evidence="2" id="KW-1185">Reference proteome</keyword>
<gene>
    <name evidence="1" type="ORF">SIL87_10885</name>
</gene>
<dbReference type="Proteomes" id="UP001279553">
    <property type="component" value="Unassembled WGS sequence"/>
</dbReference>
<evidence type="ECO:0000313" key="2">
    <source>
        <dbReference type="Proteomes" id="UP001279553"/>
    </source>
</evidence>
<dbReference type="EC" id="2.4.-.-" evidence="1"/>
<dbReference type="InterPro" id="IPR029044">
    <property type="entry name" value="Nucleotide-diphossugar_trans"/>
</dbReference>
<protein>
    <submittedName>
        <fullName evidence="1">Glycosyltransferase family 2 protein</fullName>
        <ecNumber evidence="1">2.4.-.-</ecNumber>
    </submittedName>
</protein>
<dbReference type="EMBL" id="JAWXYB010000018">
    <property type="protein sequence ID" value="MDX5931271.1"/>
    <property type="molecule type" value="Genomic_DNA"/>
</dbReference>